<name>A0A8B8FG37_9HEMI</name>
<dbReference type="PANTHER" id="PTHR22954:SF3">
    <property type="entry name" value="PROTEIN CBG08539"/>
    <property type="match status" value="1"/>
</dbReference>
<dbReference type="OrthoDB" id="6612201at2759"/>
<keyword evidence="1" id="KW-1185">Reference proteome</keyword>
<proteinExistence type="predicted"/>
<organism evidence="1 2">
    <name type="scientific">Sipha flava</name>
    <name type="common">yellow sugarcane aphid</name>
    <dbReference type="NCBI Taxonomy" id="143950"/>
    <lineage>
        <taxon>Eukaryota</taxon>
        <taxon>Metazoa</taxon>
        <taxon>Ecdysozoa</taxon>
        <taxon>Arthropoda</taxon>
        <taxon>Hexapoda</taxon>
        <taxon>Insecta</taxon>
        <taxon>Pterygota</taxon>
        <taxon>Neoptera</taxon>
        <taxon>Paraneoptera</taxon>
        <taxon>Hemiptera</taxon>
        <taxon>Sternorrhyncha</taxon>
        <taxon>Aphidomorpha</taxon>
        <taxon>Aphidoidea</taxon>
        <taxon>Aphididae</taxon>
        <taxon>Sipha</taxon>
    </lineage>
</organism>
<accession>A0A8B8FG37</accession>
<dbReference type="InterPro" id="IPR005312">
    <property type="entry name" value="DUF1759"/>
</dbReference>
<dbReference type="RefSeq" id="XP_025409477.1">
    <property type="nucleotide sequence ID" value="XM_025553692.1"/>
</dbReference>
<dbReference type="GeneID" id="112682918"/>
<dbReference type="Pfam" id="PF03564">
    <property type="entry name" value="DUF1759"/>
    <property type="match status" value="1"/>
</dbReference>
<dbReference type="PANTHER" id="PTHR22954">
    <property type="entry name" value="RETROVIRAL PROTEASE-RELATED"/>
    <property type="match status" value="1"/>
</dbReference>
<gene>
    <name evidence="2" type="primary">LOC112682918</name>
</gene>
<protein>
    <submittedName>
        <fullName evidence="2">Uncharacterized protein LOC112682918</fullName>
    </submittedName>
</protein>
<sequence>MAVKVNNNGALIENLAVRMDKLETLFKLFQEQQNMILDVLIELNIVDEFSVDSDVTTSTEELYYNTCAIIAKLLSVKPMNSSVLNAPHISTSLSSVLALPKIDLPKYDGNLIQWRPFRDKFVSLIRLNDNLSKIDQFHYLLSCLSGPALSCISSLSFTDSNYDIAWMTLMNRYDNQRLLALAHLDKLFSFRPMVTESLPALLNFINISKKMSPRLLRLV</sequence>
<dbReference type="AlphaFoldDB" id="A0A8B8FG37"/>
<dbReference type="Proteomes" id="UP000694846">
    <property type="component" value="Unplaced"/>
</dbReference>
<reference evidence="2" key="1">
    <citation type="submission" date="2025-08" db="UniProtKB">
        <authorList>
            <consortium name="RefSeq"/>
        </authorList>
    </citation>
    <scope>IDENTIFICATION</scope>
    <source>
        <tissue evidence="2">Whole body</tissue>
    </source>
</reference>
<evidence type="ECO:0000313" key="1">
    <source>
        <dbReference type="Proteomes" id="UP000694846"/>
    </source>
</evidence>
<evidence type="ECO:0000313" key="2">
    <source>
        <dbReference type="RefSeq" id="XP_025409477.1"/>
    </source>
</evidence>